<evidence type="ECO:0000313" key="2">
    <source>
        <dbReference type="EMBL" id="ACV69277.1"/>
    </source>
</evidence>
<evidence type="ECO:0000256" key="1">
    <source>
        <dbReference type="SAM" id="MobiDB-lite"/>
    </source>
</evidence>
<reference evidence="2 3" key="2">
    <citation type="journal article" date="2010" name="Stand. Genomic Sci.">
        <title>Complete genome sequence of Desulfohalobium retbaense type strain (HR(100)).</title>
        <authorList>
            <person name="Spring S."/>
            <person name="Nolan M."/>
            <person name="Lapidus A."/>
            <person name="Glavina Del Rio T."/>
            <person name="Copeland A."/>
            <person name="Tice H."/>
            <person name="Cheng J.F."/>
            <person name="Lucas S."/>
            <person name="Land M."/>
            <person name="Chen F."/>
            <person name="Bruce D."/>
            <person name="Goodwin L."/>
            <person name="Pitluck S."/>
            <person name="Ivanova N."/>
            <person name="Mavromatis K."/>
            <person name="Mikhailova N."/>
            <person name="Pati A."/>
            <person name="Chen A."/>
            <person name="Palaniappan K."/>
            <person name="Hauser L."/>
            <person name="Chang Y.J."/>
            <person name="Jeffries C.D."/>
            <person name="Munk C."/>
            <person name="Kiss H."/>
            <person name="Chain P."/>
            <person name="Han C."/>
            <person name="Brettin T."/>
            <person name="Detter J.C."/>
            <person name="Schuler E."/>
            <person name="Goker M."/>
            <person name="Rohde M."/>
            <person name="Bristow J."/>
            <person name="Eisen J.A."/>
            <person name="Markowitz V."/>
            <person name="Hugenholtz P."/>
            <person name="Kyrpides N.C."/>
            <person name="Klenk H.P."/>
        </authorList>
    </citation>
    <scope>NUCLEOTIDE SEQUENCE [LARGE SCALE GENOMIC DNA]</scope>
    <source>
        <strain evidence="2 3">DSM 5692</strain>
    </source>
</reference>
<dbReference type="HOGENOM" id="CLU_129196_0_0_7"/>
<dbReference type="eggNOG" id="ENOG5033GV5">
    <property type="taxonomic scope" value="Bacteria"/>
</dbReference>
<dbReference type="EMBL" id="CP001734">
    <property type="protein sequence ID" value="ACV69277.1"/>
    <property type="molecule type" value="Genomic_DNA"/>
</dbReference>
<name>C8X4Q4_DESRD</name>
<feature type="compositionally biased region" description="Basic and acidic residues" evidence="1">
    <location>
        <begin position="80"/>
        <end position="93"/>
    </location>
</feature>
<dbReference type="STRING" id="485915.Dret_1993"/>
<dbReference type="AlphaFoldDB" id="C8X4Q4"/>
<keyword evidence="3" id="KW-1185">Reference proteome</keyword>
<proteinExistence type="predicted"/>
<feature type="region of interest" description="Disordered" evidence="1">
    <location>
        <begin position="66"/>
        <end position="93"/>
    </location>
</feature>
<protein>
    <submittedName>
        <fullName evidence="2">Uncharacterized protein</fullName>
    </submittedName>
</protein>
<dbReference type="Proteomes" id="UP000001052">
    <property type="component" value="Chromosome"/>
</dbReference>
<dbReference type="KEGG" id="drt:Dret_1993"/>
<sequence length="161" mass="18125">MIIALIYAGFELIFSISNDDRSAQKTAHVDVDKVQELTAGTSQALKQVEMEEVQRYVLEAAATQWPQQNPFAPRPAPLEDEGRTPDEVKKKAEEDLPKLTYTGYLEMGHTRMAVINGLEYQTGEKLQQGTYILVNIQPNRVTLKNQENQAKISISYQGNDL</sequence>
<reference evidence="3" key="1">
    <citation type="submission" date="2009-09" db="EMBL/GenBank/DDBJ databases">
        <title>The complete chromosome of Desulfohalobium retbaense DSM 5692.</title>
        <authorList>
            <consortium name="US DOE Joint Genome Institute (JGI-PGF)"/>
            <person name="Lucas S."/>
            <person name="Copeland A."/>
            <person name="Lapidus A."/>
            <person name="Glavina del Rio T."/>
            <person name="Dalin E."/>
            <person name="Tice H."/>
            <person name="Bruce D."/>
            <person name="Goodwin L."/>
            <person name="Pitluck S."/>
            <person name="Kyrpides N."/>
            <person name="Mavromatis K."/>
            <person name="Ivanova N."/>
            <person name="Mikhailova N."/>
            <person name="Munk A.C."/>
            <person name="Brettin T."/>
            <person name="Detter J.C."/>
            <person name="Han C."/>
            <person name="Tapia R."/>
            <person name="Larimer F."/>
            <person name="Land M."/>
            <person name="Hauser L."/>
            <person name="Markowitz V."/>
            <person name="Cheng J.-F."/>
            <person name="Hugenholtz P."/>
            <person name="Woyke T."/>
            <person name="Wu D."/>
            <person name="Spring S."/>
            <person name="Klenk H.-P."/>
            <person name="Eisen J.A."/>
        </authorList>
    </citation>
    <scope>NUCLEOTIDE SEQUENCE [LARGE SCALE GENOMIC DNA]</scope>
    <source>
        <strain evidence="3">DSM 5692</strain>
    </source>
</reference>
<organism evidence="2 3">
    <name type="scientific">Desulfohalobium retbaense (strain ATCC 49708 / DSM 5692 / JCM 16813 / HR100)</name>
    <dbReference type="NCBI Taxonomy" id="485915"/>
    <lineage>
        <taxon>Bacteria</taxon>
        <taxon>Pseudomonadati</taxon>
        <taxon>Thermodesulfobacteriota</taxon>
        <taxon>Desulfovibrionia</taxon>
        <taxon>Desulfovibrionales</taxon>
        <taxon>Desulfohalobiaceae</taxon>
        <taxon>Desulfohalobium</taxon>
    </lineage>
</organism>
<gene>
    <name evidence="2" type="ordered locus">Dret_1993</name>
</gene>
<accession>C8X4Q4</accession>
<evidence type="ECO:0000313" key="3">
    <source>
        <dbReference type="Proteomes" id="UP000001052"/>
    </source>
</evidence>